<dbReference type="Pfam" id="PF04347">
    <property type="entry name" value="FliO"/>
    <property type="match status" value="1"/>
</dbReference>
<evidence type="ECO:0000313" key="7">
    <source>
        <dbReference type="EMBL" id="SHJ67914.1"/>
    </source>
</evidence>
<gene>
    <name evidence="7" type="ORF">SAMN02745248_00677</name>
</gene>
<dbReference type="GO" id="GO:0044781">
    <property type="term" value="P:bacterial-type flagellum organization"/>
    <property type="evidence" value="ECO:0007669"/>
    <property type="project" value="InterPro"/>
</dbReference>
<evidence type="ECO:0000256" key="5">
    <source>
        <dbReference type="ARBA" id="ARBA00023136"/>
    </source>
</evidence>
<dbReference type="Proteomes" id="UP000183952">
    <property type="component" value="Unassembled WGS sequence"/>
</dbReference>
<name>A0A1M6L9S3_9CLOT</name>
<evidence type="ECO:0000256" key="4">
    <source>
        <dbReference type="ARBA" id="ARBA00022989"/>
    </source>
</evidence>
<evidence type="ECO:0000256" key="3">
    <source>
        <dbReference type="ARBA" id="ARBA00022692"/>
    </source>
</evidence>
<keyword evidence="4 6" id="KW-1133">Transmembrane helix</keyword>
<dbReference type="RefSeq" id="WP_072902345.1">
    <property type="nucleotide sequence ID" value="NZ_FRAD01000005.1"/>
</dbReference>
<keyword evidence="5 6" id="KW-0472">Membrane</keyword>
<keyword evidence="7" id="KW-0966">Cell projection</keyword>
<keyword evidence="7" id="KW-0282">Flagellum</keyword>
<keyword evidence="7" id="KW-0969">Cilium</keyword>
<keyword evidence="2" id="KW-1003">Cell membrane</keyword>
<evidence type="ECO:0000256" key="6">
    <source>
        <dbReference type="SAM" id="Phobius"/>
    </source>
</evidence>
<comment type="subcellular location">
    <subcellularLocation>
        <location evidence="1">Cell membrane</location>
    </subcellularLocation>
</comment>
<evidence type="ECO:0000256" key="2">
    <source>
        <dbReference type="ARBA" id="ARBA00022475"/>
    </source>
</evidence>
<protein>
    <submittedName>
        <fullName evidence="7">Flagellar biosynthesis protein, FliO</fullName>
    </submittedName>
</protein>
<dbReference type="OrthoDB" id="1936088at2"/>
<dbReference type="InterPro" id="IPR022781">
    <property type="entry name" value="Flagellar_biosynth_FliO"/>
</dbReference>
<dbReference type="EMBL" id="FRAD01000005">
    <property type="protein sequence ID" value="SHJ67914.1"/>
    <property type="molecule type" value="Genomic_DNA"/>
</dbReference>
<proteinExistence type="predicted"/>
<feature type="transmembrane region" description="Helical" evidence="6">
    <location>
        <begin position="6"/>
        <end position="27"/>
    </location>
</feature>
<keyword evidence="3 6" id="KW-0812">Transmembrane</keyword>
<dbReference type="STRING" id="1121331.SAMN02745248_00677"/>
<evidence type="ECO:0000256" key="1">
    <source>
        <dbReference type="ARBA" id="ARBA00004236"/>
    </source>
</evidence>
<keyword evidence="8" id="KW-1185">Reference proteome</keyword>
<evidence type="ECO:0000313" key="8">
    <source>
        <dbReference type="Proteomes" id="UP000183952"/>
    </source>
</evidence>
<dbReference type="AlphaFoldDB" id="A0A1M6L9S3"/>
<dbReference type="GO" id="GO:0016020">
    <property type="term" value="C:membrane"/>
    <property type="evidence" value="ECO:0007669"/>
    <property type="project" value="InterPro"/>
</dbReference>
<accession>A0A1M6L9S3</accession>
<organism evidence="7 8">
    <name type="scientific">Hathewaya proteolytica DSM 3090</name>
    <dbReference type="NCBI Taxonomy" id="1121331"/>
    <lineage>
        <taxon>Bacteria</taxon>
        <taxon>Bacillati</taxon>
        <taxon>Bacillota</taxon>
        <taxon>Clostridia</taxon>
        <taxon>Eubacteriales</taxon>
        <taxon>Clostridiaceae</taxon>
        <taxon>Hathewaya</taxon>
    </lineage>
</organism>
<reference evidence="7 8" key="1">
    <citation type="submission" date="2016-11" db="EMBL/GenBank/DDBJ databases">
        <authorList>
            <person name="Jaros S."/>
            <person name="Januszkiewicz K."/>
            <person name="Wedrychowicz H."/>
        </authorList>
    </citation>
    <scope>NUCLEOTIDE SEQUENCE [LARGE SCALE GENOMIC DNA]</scope>
    <source>
        <strain evidence="7 8">DSM 3090</strain>
    </source>
</reference>
<sequence length="127" mass="14735">MDNDILIMVIKLVIIMPAMIAILYFLLKYSNTKLQAVNKNKIISVIEKTAITKNSYMMVVKIADEYYVMHVNSDKSRIIKKIDKEKVEEIRKNAMKPEDALSPDISTRVEGIIKSFVKKREKKNEDK</sequence>